<dbReference type="EMBL" id="JAMKPW020000014">
    <property type="protein sequence ID" value="KAK8211443.1"/>
    <property type="molecule type" value="Genomic_DNA"/>
</dbReference>
<name>A0ACC3SJH2_9PEZI</name>
<dbReference type="Proteomes" id="UP001320706">
    <property type="component" value="Unassembled WGS sequence"/>
</dbReference>
<evidence type="ECO:0000313" key="2">
    <source>
        <dbReference type="Proteomes" id="UP001320706"/>
    </source>
</evidence>
<protein>
    <submittedName>
        <fullName evidence="1">Uncharacterized protein</fullName>
    </submittedName>
</protein>
<keyword evidence="2" id="KW-1185">Reference proteome</keyword>
<comment type="caution">
    <text evidence="1">The sequence shown here is derived from an EMBL/GenBank/DDBJ whole genome shotgun (WGS) entry which is preliminary data.</text>
</comment>
<accession>A0ACC3SJH2</accession>
<evidence type="ECO:0000313" key="1">
    <source>
        <dbReference type="EMBL" id="KAK8211443.1"/>
    </source>
</evidence>
<proteinExistence type="predicted"/>
<organism evidence="1 2">
    <name type="scientific">Zalaria obscura</name>
    <dbReference type="NCBI Taxonomy" id="2024903"/>
    <lineage>
        <taxon>Eukaryota</taxon>
        <taxon>Fungi</taxon>
        <taxon>Dikarya</taxon>
        <taxon>Ascomycota</taxon>
        <taxon>Pezizomycotina</taxon>
        <taxon>Dothideomycetes</taxon>
        <taxon>Dothideomycetidae</taxon>
        <taxon>Dothideales</taxon>
        <taxon>Zalariaceae</taxon>
        <taxon>Zalaria</taxon>
    </lineage>
</organism>
<reference evidence="1" key="1">
    <citation type="submission" date="2024-02" db="EMBL/GenBank/DDBJ databases">
        <title>Metagenome Assembled Genome of Zalaria obscura JY119.</title>
        <authorList>
            <person name="Vighnesh L."/>
            <person name="Jagadeeshwari U."/>
            <person name="Venkata Ramana C."/>
            <person name="Sasikala C."/>
        </authorList>
    </citation>
    <scope>NUCLEOTIDE SEQUENCE</scope>
    <source>
        <strain evidence="1">JY119</strain>
    </source>
</reference>
<sequence length="333" mass="35821">MRFSDGKWDCAGLMLWREVAFDDKSWNDGGNDEMAEKSLQRGAGMLQVVSDARRQLGVGGGHATKRPFLAGGLRVFFPIRLGRPDLTGRGASQERWTIARPRPEGTQSGPSASCRHGALTTLVMLACNIVPHSIRSLIRIRQSLAPTFAKHIVPFVTASHPAEHLWASGYTPSTRSRLMDASLGSLAFSSIIGPETLCLMGARAAHITPTICPGGELYYQGNASKHRTISRATVLSSKSAHEPAVLSARPYGPSPMKHNGLAGVNSGTTAVCPWHQSPEKTKSMGSFAAGETTAQSKNFRTRLETWLPGCLVTGKPDVQEPSDKLQTALLILV</sequence>
<gene>
    <name evidence="1" type="ORF">M8818_003410</name>
</gene>